<keyword evidence="1" id="KW-0812">Transmembrane</keyword>
<protein>
    <recommendedName>
        <fullName evidence="2">Regulatory protein YycH domain-containing protein</fullName>
    </recommendedName>
</protein>
<dbReference type="RefSeq" id="WP_136831098.1">
    <property type="nucleotide sequence ID" value="NZ_SWBM01000002.1"/>
</dbReference>
<dbReference type="InterPro" id="IPR009996">
    <property type="entry name" value="YycH"/>
</dbReference>
<dbReference type="Proteomes" id="UP000307756">
    <property type="component" value="Unassembled WGS sequence"/>
</dbReference>
<evidence type="ECO:0000313" key="3">
    <source>
        <dbReference type="EMBL" id="TKC16684.1"/>
    </source>
</evidence>
<reference evidence="3 4" key="1">
    <citation type="journal article" date="2011" name="J. Microbiol.">
        <title>Bacillus kyonggiensis sp. nov., isolated from soil of a lettuce field.</title>
        <authorList>
            <person name="Dong K."/>
            <person name="Lee S."/>
        </authorList>
    </citation>
    <scope>NUCLEOTIDE SEQUENCE [LARGE SCALE GENOMIC DNA]</scope>
    <source>
        <strain evidence="3 4">NB22</strain>
    </source>
</reference>
<dbReference type="InterPro" id="IPR042274">
    <property type="entry name" value="YycH/YycI_2"/>
</dbReference>
<keyword evidence="1" id="KW-0472">Membrane</keyword>
<feature type="transmembrane region" description="Helical" evidence="1">
    <location>
        <begin position="6"/>
        <end position="26"/>
    </location>
</feature>
<dbReference type="Gene3D" id="3.10.450.310">
    <property type="match status" value="1"/>
</dbReference>
<feature type="domain" description="Regulatory protein YycH" evidence="2">
    <location>
        <begin position="4"/>
        <end position="427"/>
    </location>
</feature>
<accession>A0A4U1D3D5</accession>
<evidence type="ECO:0000313" key="4">
    <source>
        <dbReference type="Proteomes" id="UP000307756"/>
    </source>
</evidence>
<proteinExistence type="predicted"/>
<keyword evidence="1" id="KW-1133">Transmembrane helix</keyword>
<dbReference type="CDD" id="cd15787">
    <property type="entry name" value="YycH_N"/>
    <property type="match status" value="1"/>
</dbReference>
<dbReference type="Pfam" id="PF07435">
    <property type="entry name" value="YycH"/>
    <property type="match status" value="1"/>
</dbReference>
<dbReference type="OrthoDB" id="2382185at2"/>
<comment type="caution">
    <text evidence="3">The sequence shown here is derived from an EMBL/GenBank/DDBJ whole genome shotgun (WGS) entry which is preliminary data.</text>
</comment>
<gene>
    <name evidence="3" type="ORF">FA727_11450</name>
</gene>
<evidence type="ECO:0000256" key="1">
    <source>
        <dbReference type="SAM" id="Phobius"/>
    </source>
</evidence>
<evidence type="ECO:0000259" key="2">
    <source>
        <dbReference type="Pfam" id="PF07435"/>
    </source>
</evidence>
<dbReference type="AlphaFoldDB" id="A0A4U1D3D5"/>
<dbReference type="Gene3D" id="3.30.310.160">
    <property type="entry name" value="YycH protein, domain 2"/>
    <property type="match status" value="1"/>
</dbReference>
<dbReference type="EMBL" id="SWBM01000002">
    <property type="protein sequence ID" value="TKC16684.1"/>
    <property type="molecule type" value="Genomic_DNA"/>
</dbReference>
<sequence length="440" mass="50960">MTYENIKSIILTILIVMSIYLTWSIWTYQPKNELMEDPSFVPSVSISESKEINQVIKPVQIYYHSDNAHYGTTQIGEIDRIIKEASTWSFTDLEDVTNQTGELSDFIYENGHAQIVFPDNVPMEIYKNVLGIKDDNTSNVTFDQIIIDLNNINKQNGNVYFISTTDHRAFRSSVTASFITNFKEDYFEKGSTNKYFAPYALETLSENQKLLVGTEPVTINAYNYLLDVIETTKFRDALFRYPDLVRRNSTESGEEYKDSSTLLSVNMKTNTLLYVDTTQEKDVTVDSSHLLRQSIDFVNGHQGWTDNYYFVGIDELEQTVLFRIYDSAGHPVFSDNGMSEILQIWGKTSIYQYLRNNFMLDNQPVESSAVELMSGVDTLERLINRENIEPEFIQELVLGYEMKRTNGDPLIHLEPTWYYKYKDQWWNMNSGEEGLEFGLE</sequence>
<name>A0A4U1D3D5_9BACI</name>
<keyword evidence="4" id="KW-1185">Reference proteome</keyword>
<organism evidence="3 4">
    <name type="scientific">Robertmurraya kyonggiensis</name>
    <dbReference type="NCBI Taxonomy" id="1037680"/>
    <lineage>
        <taxon>Bacteria</taxon>
        <taxon>Bacillati</taxon>
        <taxon>Bacillota</taxon>
        <taxon>Bacilli</taxon>
        <taxon>Bacillales</taxon>
        <taxon>Bacillaceae</taxon>
        <taxon>Robertmurraya</taxon>
    </lineage>
</organism>